<dbReference type="EMBL" id="JAUJDW010000004">
    <property type="protein sequence ID" value="KAK0663165.1"/>
    <property type="molecule type" value="Genomic_DNA"/>
</dbReference>
<gene>
    <name evidence="2" type="ORF">DIS24_g1263</name>
</gene>
<protein>
    <submittedName>
        <fullName evidence="2">Uncharacterized protein</fullName>
    </submittedName>
</protein>
<keyword evidence="3" id="KW-1185">Reference proteome</keyword>
<evidence type="ECO:0000256" key="1">
    <source>
        <dbReference type="SAM" id="MobiDB-lite"/>
    </source>
</evidence>
<evidence type="ECO:0000313" key="3">
    <source>
        <dbReference type="Proteomes" id="UP001175001"/>
    </source>
</evidence>
<sequence>MSDQVERVQFEISRHVLKKVSKAIKSGDNKADATWLKKEFINPSIEYGTPITVDSYGHELSKIQKLWNMAVEAEPSIEKEGALILNAKKNGTEVVGINLSKYGIKPNAVQFENATPTGSKPTQQYEPNSTAARHPTLTSVHAAASPSDGIKAESSPTAISPTSSLRSSSSPEVPDIPMMHPRPFPISQRASHVSEPERSNVKASMLSSRQQSARPPPGQVSDTDEAPRRHRRYSGSTAYSAANTTVTFQANITTGGNVSAIPFSLDNINEAIDDIIAYVDWKNSEGGRRSAVGFKDFLDISNFRSSASNALVLRKTE</sequence>
<evidence type="ECO:0000313" key="2">
    <source>
        <dbReference type="EMBL" id="KAK0663165.1"/>
    </source>
</evidence>
<name>A0AA39Z485_9PEZI</name>
<dbReference type="Proteomes" id="UP001175001">
    <property type="component" value="Unassembled WGS sequence"/>
</dbReference>
<proteinExistence type="predicted"/>
<reference evidence="2" key="1">
    <citation type="submission" date="2023-06" db="EMBL/GenBank/DDBJ databases">
        <title>Multi-omics analyses reveal the molecular pathogenesis toolkit of Lasiodiplodia hormozganensis, a cross-kingdom pathogen.</title>
        <authorList>
            <person name="Felix C."/>
            <person name="Meneses R."/>
            <person name="Goncalves M.F.M."/>
            <person name="Tilleman L."/>
            <person name="Duarte A.S."/>
            <person name="Jorrin-Novo J.V."/>
            <person name="Van De Peer Y."/>
            <person name="Deforce D."/>
            <person name="Van Nieuwerburgh F."/>
            <person name="Esteves A.C."/>
            <person name="Alves A."/>
        </authorList>
    </citation>
    <scope>NUCLEOTIDE SEQUENCE</scope>
    <source>
        <strain evidence="2">CBS 339.90</strain>
    </source>
</reference>
<dbReference type="AlphaFoldDB" id="A0AA39Z485"/>
<feature type="compositionally biased region" description="Polar residues" evidence="1">
    <location>
        <begin position="112"/>
        <end position="139"/>
    </location>
</feature>
<organism evidence="2 3">
    <name type="scientific">Lasiodiplodia hormozganensis</name>
    <dbReference type="NCBI Taxonomy" id="869390"/>
    <lineage>
        <taxon>Eukaryota</taxon>
        <taxon>Fungi</taxon>
        <taxon>Dikarya</taxon>
        <taxon>Ascomycota</taxon>
        <taxon>Pezizomycotina</taxon>
        <taxon>Dothideomycetes</taxon>
        <taxon>Dothideomycetes incertae sedis</taxon>
        <taxon>Botryosphaeriales</taxon>
        <taxon>Botryosphaeriaceae</taxon>
        <taxon>Lasiodiplodia</taxon>
    </lineage>
</organism>
<feature type="region of interest" description="Disordered" evidence="1">
    <location>
        <begin position="112"/>
        <end position="235"/>
    </location>
</feature>
<accession>A0AA39Z485</accession>
<feature type="compositionally biased region" description="Low complexity" evidence="1">
    <location>
        <begin position="160"/>
        <end position="170"/>
    </location>
</feature>
<comment type="caution">
    <text evidence="2">The sequence shown here is derived from an EMBL/GenBank/DDBJ whole genome shotgun (WGS) entry which is preliminary data.</text>
</comment>
<feature type="compositionally biased region" description="Polar residues" evidence="1">
    <location>
        <begin position="201"/>
        <end position="213"/>
    </location>
</feature>